<feature type="transmembrane region" description="Helical" evidence="6">
    <location>
        <begin position="36"/>
        <end position="56"/>
    </location>
</feature>
<evidence type="ECO:0000313" key="8">
    <source>
        <dbReference type="Proteomes" id="UP000009296"/>
    </source>
</evidence>
<feature type="transmembrane region" description="Helical" evidence="6">
    <location>
        <begin position="345"/>
        <end position="367"/>
    </location>
</feature>
<dbReference type="Proteomes" id="UP000009296">
    <property type="component" value="Chromosome"/>
</dbReference>
<evidence type="ECO:0000313" key="7">
    <source>
        <dbReference type="EMBL" id="AEH06273.1"/>
    </source>
</evidence>
<dbReference type="PANTHER" id="PTHR30250:SF28">
    <property type="entry name" value="POLYSACCHARIDE BIOSYNTHESIS PROTEIN"/>
    <property type="match status" value="1"/>
</dbReference>
<comment type="subcellular location">
    <subcellularLocation>
        <location evidence="1">Cell membrane</location>
        <topology evidence="1">Multi-pass membrane protein</topology>
    </subcellularLocation>
</comment>
<evidence type="ECO:0000256" key="5">
    <source>
        <dbReference type="ARBA" id="ARBA00023136"/>
    </source>
</evidence>
<evidence type="ECO:0000256" key="4">
    <source>
        <dbReference type="ARBA" id="ARBA00022989"/>
    </source>
</evidence>
<dbReference type="KEGG" id="mok:Metok_0283"/>
<keyword evidence="2" id="KW-1003">Cell membrane</keyword>
<keyword evidence="3 6" id="KW-0812">Transmembrane</keyword>
<dbReference type="AlphaFoldDB" id="F8ANS5"/>
<name>F8ANS5_METOI</name>
<feature type="transmembrane region" description="Helical" evidence="6">
    <location>
        <begin position="239"/>
        <end position="256"/>
    </location>
</feature>
<reference evidence="7" key="1">
    <citation type="submission" date="2011-05" db="EMBL/GenBank/DDBJ databases">
        <title>Complete sequence of chromosome of Methanothermococcus okinawensis IH1.</title>
        <authorList>
            <consortium name="US DOE Joint Genome Institute"/>
            <person name="Lucas S."/>
            <person name="Han J."/>
            <person name="Lapidus A."/>
            <person name="Cheng J.-F."/>
            <person name="Goodwin L."/>
            <person name="Pitluck S."/>
            <person name="Peters L."/>
            <person name="Mikhailova N."/>
            <person name="Held B."/>
            <person name="Han C."/>
            <person name="Tapia R."/>
            <person name="Land M."/>
            <person name="Hauser L."/>
            <person name="Kyrpides N."/>
            <person name="Ivanova N."/>
            <person name="Pagani I."/>
            <person name="Sieprawska-Lupa M."/>
            <person name="Takai K."/>
            <person name="Miyazaki J."/>
            <person name="Whitman W."/>
            <person name="Woyke T."/>
        </authorList>
    </citation>
    <scope>NUCLEOTIDE SEQUENCE [LARGE SCALE GENOMIC DNA]</scope>
    <source>
        <strain evidence="7">IH1</strain>
    </source>
</reference>
<dbReference type="OrthoDB" id="19148at2157"/>
<dbReference type="GeneID" id="10772400"/>
<feature type="transmembrane region" description="Helical" evidence="6">
    <location>
        <begin position="93"/>
        <end position="116"/>
    </location>
</feature>
<keyword evidence="8" id="KW-1185">Reference proteome</keyword>
<dbReference type="InterPro" id="IPR050833">
    <property type="entry name" value="Poly_Biosynth_Transport"/>
</dbReference>
<keyword evidence="4 6" id="KW-1133">Transmembrane helix</keyword>
<protein>
    <submittedName>
        <fullName evidence="7">Polysaccharide biosynthesis protein</fullName>
    </submittedName>
</protein>
<sequence length="435" mass="48777">MLKNFKKFREFKNLKNDGLIRDSFYMIFSNIYSKGMAYIFYFLSAIILGTEGFGTLRGLLPLMDVMTIFFCSGIPPSMAKHISEYDMENHNEWIISILKIMIIFSIIGALITILLKYTLVGGYKNIDITLYLAVGFAVICSSFISWSRGVLQGKLKIKELSLTWVVEYTFKILFLVIFALLFGVIGALLSISFAYIIGGIAGYYLLKKSSNLNISLFKSSSLNKHEHNNNKNKKLVKKIILYAIPIALGTASYRLLNDLDSIFIMSILGAYDNGIYGYASLLSRGVFLFASAISIPLIPRIAKTKDFNYFKKAILMNFLIILPALAVVFIFSKELLLVFFGVHDYRASICLKILSISAGFMSSYTICSSSLQGLGYAKIPLYILLFGILLNGVLNYILINNMGIVGGAYATLISSTFIFLIILLFIYHIKKKTTK</sequence>
<proteinExistence type="predicted"/>
<dbReference type="PANTHER" id="PTHR30250">
    <property type="entry name" value="PST FAMILY PREDICTED COLANIC ACID TRANSPORTER"/>
    <property type="match status" value="1"/>
</dbReference>
<evidence type="ECO:0000256" key="6">
    <source>
        <dbReference type="SAM" id="Phobius"/>
    </source>
</evidence>
<dbReference type="HOGENOM" id="CLU_648322_0_0_2"/>
<evidence type="ECO:0000256" key="2">
    <source>
        <dbReference type="ARBA" id="ARBA00022475"/>
    </source>
</evidence>
<dbReference type="RefSeq" id="WP_013866459.1">
    <property type="nucleotide sequence ID" value="NC_015636.1"/>
</dbReference>
<feature type="transmembrane region" description="Helical" evidence="6">
    <location>
        <begin position="379"/>
        <end position="398"/>
    </location>
</feature>
<feature type="transmembrane region" description="Helical" evidence="6">
    <location>
        <begin position="128"/>
        <end position="146"/>
    </location>
</feature>
<dbReference type="EMBL" id="CP002792">
    <property type="protein sequence ID" value="AEH06273.1"/>
    <property type="molecule type" value="Genomic_DNA"/>
</dbReference>
<keyword evidence="5 6" id="KW-0472">Membrane</keyword>
<gene>
    <name evidence="7" type="ordered locus">Metok_0283</name>
</gene>
<organism evidence="7 8">
    <name type="scientific">Methanothermococcus okinawensis (strain DSM 14208 / JCM 11175 / IH1)</name>
    <dbReference type="NCBI Taxonomy" id="647113"/>
    <lineage>
        <taxon>Archaea</taxon>
        <taxon>Methanobacteriati</taxon>
        <taxon>Methanobacteriota</taxon>
        <taxon>Methanomada group</taxon>
        <taxon>Methanococci</taxon>
        <taxon>Methanococcales</taxon>
        <taxon>Methanococcaceae</taxon>
        <taxon>Methanothermococcus</taxon>
    </lineage>
</organism>
<feature type="transmembrane region" description="Helical" evidence="6">
    <location>
        <begin position="276"/>
        <end position="298"/>
    </location>
</feature>
<dbReference type="STRING" id="647113.Metok_0283"/>
<dbReference type="CDD" id="cd13128">
    <property type="entry name" value="MATE_Wzx_like"/>
    <property type="match status" value="1"/>
</dbReference>
<accession>F8ANS5</accession>
<feature type="transmembrane region" description="Helical" evidence="6">
    <location>
        <begin position="318"/>
        <end position="339"/>
    </location>
</feature>
<dbReference type="Pfam" id="PF01943">
    <property type="entry name" value="Polysacc_synt"/>
    <property type="match status" value="1"/>
</dbReference>
<dbReference type="InterPro" id="IPR002797">
    <property type="entry name" value="Polysacc_synth"/>
</dbReference>
<feature type="transmembrane region" description="Helical" evidence="6">
    <location>
        <begin position="172"/>
        <end position="205"/>
    </location>
</feature>
<dbReference type="GO" id="GO:0005886">
    <property type="term" value="C:plasma membrane"/>
    <property type="evidence" value="ECO:0007669"/>
    <property type="project" value="UniProtKB-SubCell"/>
</dbReference>
<evidence type="ECO:0000256" key="1">
    <source>
        <dbReference type="ARBA" id="ARBA00004651"/>
    </source>
</evidence>
<feature type="transmembrane region" description="Helical" evidence="6">
    <location>
        <begin position="404"/>
        <end position="427"/>
    </location>
</feature>
<dbReference type="eggNOG" id="arCOG02209">
    <property type="taxonomic scope" value="Archaea"/>
</dbReference>
<evidence type="ECO:0000256" key="3">
    <source>
        <dbReference type="ARBA" id="ARBA00022692"/>
    </source>
</evidence>